<evidence type="ECO:0000256" key="1">
    <source>
        <dbReference type="ARBA" id="ARBA00022512"/>
    </source>
</evidence>
<dbReference type="InterPro" id="IPR019931">
    <property type="entry name" value="LPXTG_anchor"/>
</dbReference>
<evidence type="ECO:0000256" key="2">
    <source>
        <dbReference type="ARBA" id="ARBA00022525"/>
    </source>
</evidence>
<keyword evidence="2" id="KW-0964">Secreted</keyword>
<dbReference type="Gene3D" id="2.60.40.10">
    <property type="entry name" value="Immunoglobulins"/>
    <property type="match status" value="1"/>
</dbReference>
<comment type="caution">
    <text evidence="8">The sequence shown here is derived from an EMBL/GenBank/DDBJ whole genome shotgun (WGS) entry which is preliminary data.</text>
</comment>
<feature type="compositionally biased region" description="Low complexity" evidence="5">
    <location>
        <begin position="318"/>
        <end position="344"/>
    </location>
</feature>
<name>A0ABX0ZSY7_9ACTN</name>
<reference evidence="8 9" key="1">
    <citation type="submission" date="2020-03" db="EMBL/GenBank/DDBJ databases">
        <title>WGS of actinomycetes isolated from Thailand.</title>
        <authorList>
            <person name="Thawai C."/>
        </authorList>
    </citation>
    <scope>NUCLEOTIDE SEQUENCE [LARGE SCALE GENOMIC DNA]</scope>
    <source>
        <strain evidence="8 9">PRB2-1</strain>
    </source>
</reference>
<dbReference type="PROSITE" id="PS50847">
    <property type="entry name" value="GRAM_POS_ANCHORING"/>
    <property type="match status" value="1"/>
</dbReference>
<evidence type="ECO:0000256" key="4">
    <source>
        <dbReference type="ARBA" id="ARBA00023088"/>
    </source>
</evidence>
<proteinExistence type="predicted"/>
<dbReference type="Proteomes" id="UP000734511">
    <property type="component" value="Unassembled WGS sequence"/>
</dbReference>
<evidence type="ECO:0000256" key="3">
    <source>
        <dbReference type="ARBA" id="ARBA00022729"/>
    </source>
</evidence>
<keyword evidence="1" id="KW-0134">Cell wall</keyword>
<evidence type="ECO:0000259" key="7">
    <source>
        <dbReference type="PROSITE" id="PS50847"/>
    </source>
</evidence>
<evidence type="ECO:0000256" key="5">
    <source>
        <dbReference type="SAM" id="MobiDB-lite"/>
    </source>
</evidence>
<dbReference type="EMBL" id="JAATEJ010000026">
    <property type="protein sequence ID" value="NJP47105.1"/>
    <property type="molecule type" value="Genomic_DNA"/>
</dbReference>
<dbReference type="InterPro" id="IPR013783">
    <property type="entry name" value="Ig-like_fold"/>
</dbReference>
<feature type="chain" id="PRO_5047504805" description="Gram-positive cocci surface proteins LPxTG domain-containing protein" evidence="6">
    <location>
        <begin position="33"/>
        <end position="383"/>
    </location>
</feature>
<protein>
    <recommendedName>
        <fullName evidence="7">Gram-positive cocci surface proteins LPxTG domain-containing protein</fullName>
    </recommendedName>
</protein>
<evidence type="ECO:0000313" key="8">
    <source>
        <dbReference type="EMBL" id="NJP47105.1"/>
    </source>
</evidence>
<evidence type="ECO:0000256" key="6">
    <source>
        <dbReference type="SAM" id="SignalP"/>
    </source>
</evidence>
<feature type="signal peptide" evidence="6">
    <location>
        <begin position="1"/>
        <end position="32"/>
    </location>
</feature>
<gene>
    <name evidence="8" type="ORF">HCN08_27425</name>
</gene>
<keyword evidence="9" id="KW-1185">Reference proteome</keyword>
<evidence type="ECO:0000313" key="9">
    <source>
        <dbReference type="Proteomes" id="UP000734511"/>
    </source>
</evidence>
<sequence length="383" mass="38556">MARRTARRTAAAGGIGLLLAVAGFGLAPAALADDGPQQDLVALSAPAPAELGLAGQPVEYTDTVTNTGTTTTDPLVLRFLLDGGGGLPENAASLEYRADDGTWQPVPLDFHSPAFSGELPGSFTLAPGATRTVRLRIGLPMGTPHNGDSNGGTQSLKVHTTVSRTAAGAAAATDDHVIMVDALSSALSGVPASVTAGGPGAVLTTKVTDPTASGYENITHVLLTDTHATVEVQRAGRWTALTPKTDSAEPGTSIWELDGKDFTLPPHTAKVAQIRLSYDAAAGGHRAELTDCVLVNAGAKPLSGTTFCAQRTTLDVKAAPAKASSPAPTPTATASPAAASAPSAQLAETGSNDNTPMALGAGALVLAGALTVAAATHRRRTHH</sequence>
<keyword evidence="4" id="KW-0572">Peptidoglycan-anchor</keyword>
<feature type="domain" description="Gram-positive cocci surface proteins LPxTG" evidence="7">
    <location>
        <begin position="346"/>
        <end position="383"/>
    </location>
</feature>
<accession>A0ABX0ZSY7</accession>
<keyword evidence="3 6" id="KW-0732">Signal</keyword>
<organism evidence="8 9">
    <name type="scientific">Actinacidiphila epipremni</name>
    <dbReference type="NCBI Taxonomy" id="2053013"/>
    <lineage>
        <taxon>Bacteria</taxon>
        <taxon>Bacillati</taxon>
        <taxon>Actinomycetota</taxon>
        <taxon>Actinomycetes</taxon>
        <taxon>Kitasatosporales</taxon>
        <taxon>Streptomycetaceae</taxon>
        <taxon>Actinacidiphila</taxon>
    </lineage>
</organism>
<feature type="region of interest" description="Disordered" evidence="5">
    <location>
        <begin position="318"/>
        <end position="354"/>
    </location>
</feature>